<dbReference type="Proteomes" id="UP000322791">
    <property type="component" value="Unassembled WGS sequence"/>
</dbReference>
<gene>
    <name evidence="2" type="ORF">FY528_04865</name>
</gene>
<reference evidence="2 3" key="1">
    <citation type="submission" date="2019-08" db="EMBL/GenBank/DDBJ databases">
        <authorList>
            <person name="Seo M.-J."/>
        </authorList>
    </citation>
    <scope>NUCLEOTIDE SEQUENCE [LARGE SCALE GENOMIC DNA]</scope>
    <source>
        <strain evidence="2 3">KIGAM108</strain>
    </source>
</reference>
<dbReference type="AlphaFoldDB" id="A0A5D6VD35"/>
<keyword evidence="1" id="KW-1133">Transmembrane helix</keyword>
<dbReference type="EMBL" id="VTHL01000003">
    <property type="protein sequence ID" value="TYZ12759.1"/>
    <property type="molecule type" value="Genomic_DNA"/>
</dbReference>
<evidence type="ECO:0000313" key="2">
    <source>
        <dbReference type="EMBL" id="TYZ12759.1"/>
    </source>
</evidence>
<evidence type="ECO:0000256" key="1">
    <source>
        <dbReference type="SAM" id="Phobius"/>
    </source>
</evidence>
<feature type="transmembrane region" description="Helical" evidence="1">
    <location>
        <begin position="6"/>
        <end position="27"/>
    </location>
</feature>
<proteinExistence type="predicted"/>
<sequence>MANPVLEHWGVVTSVVCGGVAVLLYFVKSWRDVETLKTACQTQQQRAETLTLKVDQFHVDAVARESKLREEVKLHLEQVRTEGLQHRSELRKEMVDLVMKLTEKLSHIDKTMALVEQMTKMLTEASKDQHERNKWADRILARLDNTNGPHAGA</sequence>
<organism evidence="2 3">
    <name type="scientific">Hymenobacter lutimineralis</name>
    <dbReference type="NCBI Taxonomy" id="2606448"/>
    <lineage>
        <taxon>Bacteria</taxon>
        <taxon>Pseudomonadati</taxon>
        <taxon>Bacteroidota</taxon>
        <taxon>Cytophagia</taxon>
        <taxon>Cytophagales</taxon>
        <taxon>Hymenobacteraceae</taxon>
        <taxon>Hymenobacter</taxon>
    </lineage>
</organism>
<protein>
    <submittedName>
        <fullName evidence="2">Uncharacterized protein</fullName>
    </submittedName>
</protein>
<keyword evidence="1" id="KW-0812">Transmembrane</keyword>
<accession>A0A5D6VD35</accession>
<comment type="caution">
    <text evidence="2">The sequence shown here is derived from an EMBL/GenBank/DDBJ whole genome shotgun (WGS) entry which is preliminary data.</text>
</comment>
<name>A0A5D6VD35_9BACT</name>
<evidence type="ECO:0000313" key="3">
    <source>
        <dbReference type="Proteomes" id="UP000322791"/>
    </source>
</evidence>
<keyword evidence="1" id="KW-0472">Membrane</keyword>
<keyword evidence="3" id="KW-1185">Reference proteome</keyword>